<comment type="caution">
    <text evidence="11">The sequence shown here is derived from an EMBL/GenBank/DDBJ whole genome shotgun (WGS) entry which is preliminary data.</text>
</comment>
<evidence type="ECO:0000256" key="1">
    <source>
        <dbReference type="ARBA" id="ARBA00004429"/>
    </source>
</evidence>
<sequence>MFNSIRPRSKIHYIELAYTLAKKDLKVRYKTASLGFVWAILNPLLMMVVLTAIFSMFIRIKTDVPYSIFVLTGLIPWTFFNLSLSSCTNSIIDNSNLIKKVYFPREIIPISIVFANFINFSLSIIILFLFLFLFSIKITYLLLFLPAIIVVQLTFTIGISLLTSSLNVYYRDIRYIVEATLLMWFYITPVFYPVTMVPERFKAYYFLNPMAGIISSYRDTLLSGKVPDIYILAETASLSLIILFIGYCVFKKIEPVFADLI</sequence>
<evidence type="ECO:0000256" key="3">
    <source>
        <dbReference type="ARBA" id="ARBA00022448"/>
    </source>
</evidence>
<keyword evidence="5" id="KW-0997">Cell inner membrane</keyword>
<evidence type="ECO:0000256" key="9">
    <source>
        <dbReference type="RuleBase" id="RU361157"/>
    </source>
</evidence>
<comment type="similarity">
    <text evidence="2 9">Belongs to the ABC-2 integral membrane protein family.</text>
</comment>
<dbReference type="InterPro" id="IPR000412">
    <property type="entry name" value="ABC_2_transport"/>
</dbReference>
<feature type="domain" description="ABC transmembrane type-2" evidence="10">
    <location>
        <begin position="34"/>
        <end position="253"/>
    </location>
</feature>
<feature type="transmembrane region" description="Helical" evidence="9">
    <location>
        <begin position="140"/>
        <end position="163"/>
    </location>
</feature>
<evidence type="ECO:0000256" key="2">
    <source>
        <dbReference type="ARBA" id="ARBA00007783"/>
    </source>
</evidence>
<keyword evidence="8 9" id="KW-0472">Membrane</keyword>
<dbReference type="InterPro" id="IPR013525">
    <property type="entry name" value="ABC2_TM"/>
</dbReference>
<dbReference type="AlphaFoldDB" id="A0A1F7RWZ9"/>
<keyword evidence="7 9" id="KW-1133">Transmembrane helix</keyword>
<organism evidence="11 12">
    <name type="scientific">Candidatus Schekmanbacteria bacterium RBG_16_38_11</name>
    <dbReference type="NCBI Taxonomy" id="1817880"/>
    <lineage>
        <taxon>Bacteria</taxon>
        <taxon>Candidatus Schekmaniibacteriota</taxon>
    </lineage>
</organism>
<dbReference type="GO" id="GO:0140359">
    <property type="term" value="F:ABC-type transporter activity"/>
    <property type="evidence" value="ECO:0007669"/>
    <property type="project" value="InterPro"/>
</dbReference>
<evidence type="ECO:0000256" key="5">
    <source>
        <dbReference type="ARBA" id="ARBA00022519"/>
    </source>
</evidence>
<dbReference type="PANTHER" id="PTHR30413">
    <property type="entry name" value="INNER MEMBRANE TRANSPORT PERMEASE"/>
    <property type="match status" value="1"/>
</dbReference>
<dbReference type="Proteomes" id="UP000178435">
    <property type="component" value="Unassembled WGS sequence"/>
</dbReference>
<dbReference type="Pfam" id="PF01061">
    <property type="entry name" value="ABC2_membrane"/>
    <property type="match status" value="1"/>
</dbReference>
<gene>
    <name evidence="11" type="ORF">A2149_07290</name>
</gene>
<keyword evidence="6 9" id="KW-0812">Transmembrane</keyword>
<evidence type="ECO:0000259" key="10">
    <source>
        <dbReference type="PROSITE" id="PS51012"/>
    </source>
</evidence>
<dbReference type="GO" id="GO:0043190">
    <property type="term" value="C:ATP-binding cassette (ABC) transporter complex"/>
    <property type="evidence" value="ECO:0007669"/>
    <property type="project" value="InterPro"/>
</dbReference>
<evidence type="ECO:0000256" key="6">
    <source>
        <dbReference type="ARBA" id="ARBA00022692"/>
    </source>
</evidence>
<dbReference type="EMBL" id="MGDF01000067">
    <property type="protein sequence ID" value="OGL46063.1"/>
    <property type="molecule type" value="Genomic_DNA"/>
</dbReference>
<feature type="transmembrane region" description="Helical" evidence="9">
    <location>
        <begin position="229"/>
        <end position="250"/>
    </location>
</feature>
<reference evidence="11 12" key="1">
    <citation type="journal article" date="2016" name="Nat. Commun.">
        <title>Thousands of microbial genomes shed light on interconnected biogeochemical processes in an aquifer system.</title>
        <authorList>
            <person name="Anantharaman K."/>
            <person name="Brown C.T."/>
            <person name="Hug L.A."/>
            <person name="Sharon I."/>
            <person name="Castelle C.J."/>
            <person name="Probst A.J."/>
            <person name="Thomas B.C."/>
            <person name="Singh A."/>
            <person name="Wilkins M.J."/>
            <person name="Karaoz U."/>
            <person name="Brodie E.L."/>
            <person name="Williams K.H."/>
            <person name="Hubbard S.S."/>
            <person name="Banfield J.F."/>
        </authorList>
    </citation>
    <scope>NUCLEOTIDE SEQUENCE [LARGE SCALE GENOMIC DNA]</scope>
</reference>
<feature type="transmembrane region" description="Helical" evidence="9">
    <location>
        <begin position="32"/>
        <end position="58"/>
    </location>
</feature>
<dbReference type="GO" id="GO:0015920">
    <property type="term" value="P:lipopolysaccharide transport"/>
    <property type="evidence" value="ECO:0007669"/>
    <property type="project" value="TreeGrafter"/>
</dbReference>
<evidence type="ECO:0000256" key="4">
    <source>
        <dbReference type="ARBA" id="ARBA00022475"/>
    </source>
</evidence>
<keyword evidence="3 9" id="KW-0813">Transport</keyword>
<protein>
    <recommendedName>
        <fullName evidence="9">Transport permease protein</fullName>
    </recommendedName>
</protein>
<keyword evidence="4 9" id="KW-1003">Cell membrane</keyword>
<evidence type="ECO:0000256" key="7">
    <source>
        <dbReference type="ARBA" id="ARBA00022989"/>
    </source>
</evidence>
<evidence type="ECO:0000256" key="8">
    <source>
        <dbReference type="ARBA" id="ARBA00023136"/>
    </source>
</evidence>
<feature type="transmembrane region" description="Helical" evidence="9">
    <location>
        <begin position="107"/>
        <end position="134"/>
    </location>
</feature>
<proteinExistence type="inferred from homology"/>
<evidence type="ECO:0000313" key="12">
    <source>
        <dbReference type="Proteomes" id="UP000178435"/>
    </source>
</evidence>
<dbReference type="PROSITE" id="PS51012">
    <property type="entry name" value="ABC_TM2"/>
    <property type="match status" value="1"/>
</dbReference>
<dbReference type="PANTHER" id="PTHR30413:SF8">
    <property type="entry name" value="TRANSPORT PERMEASE PROTEIN"/>
    <property type="match status" value="1"/>
</dbReference>
<feature type="transmembrane region" description="Helical" evidence="9">
    <location>
        <begin position="175"/>
        <end position="194"/>
    </location>
</feature>
<comment type="subcellular location">
    <subcellularLocation>
        <location evidence="1">Cell inner membrane</location>
        <topology evidence="1">Multi-pass membrane protein</topology>
    </subcellularLocation>
    <subcellularLocation>
        <location evidence="9">Cell membrane</location>
        <topology evidence="9">Multi-pass membrane protein</topology>
    </subcellularLocation>
</comment>
<dbReference type="InterPro" id="IPR047817">
    <property type="entry name" value="ABC2_TM_bact-type"/>
</dbReference>
<evidence type="ECO:0000313" key="11">
    <source>
        <dbReference type="EMBL" id="OGL46063.1"/>
    </source>
</evidence>
<feature type="transmembrane region" description="Helical" evidence="9">
    <location>
        <begin position="64"/>
        <end position="86"/>
    </location>
</feature>
<accession>A0A1F7RWZ9</accession>
<name>A0A1F7RWZ9_9BACT</name>
<dbReference type="PRINTS" id="PR00164">
    <property type="entry name" value="ABC2TRNSPORT"/>
</dbReference>